<reference evidence="1 2" key="1">
    <citation type="submission" date="2016-10" db="EMBL/GenBank/DDBJ databases">
        <authorList>
            <person name="de Groot N.N."/>
        </authorList>
    </citation>
    <scope>NUCLEOTIDE SEQUENCE [LARGE SCALE GENOMIC DNA]</scope>
    <source>
        <strain evidence="1 2">DSM 2784</strain>
    </source>
</reference>
<dbReference type="STRING" id="1120920.SAMN03080599_03309"/>
<evidence type="ECO:0000313" key="1">
    <source>
        <dbReference type="EMBL" id="SCZ82053.1"/>
    </source>
</evidence>
<dbReference type="GO" id="GO:0016787">
    <property type="term" value="F:hydrolase activity"/>
    <property type="evidence" value="ECO:0007669"/>
    <property type="project" value="UniProtKB-KW"/>
</dbReference>
<sequence length="104" mass="11479">MGKFDQDIEALFETLVAIRRRLHQQPELGFDLPATIETITAVLQQHQIPYEIVAGSGILAQIGRTEGPAIMLRADLDALPIEEATNLPYKSAIENKMHGRLATS</sequence>
<dbReference type="InterPro" id="IPR017439">
    <property type="entry name" value="Amidohydrolase"/>
</dbReference>
<accession>A0A1G5S6X1</accession>
<dbReference type="SUPFAM" id="SSF53187">
    <property type="entry name" value="Zn-dependent exopeptidases"/>
    <property type="match status" value="1"/>
</dbReference>
<dbReference type="RefSeq" id="WP_092593462.1">
    <property type="nucleotide sequence ID" value="NZ_FMWL01000032.1"/>
</dbReference>
<keyword evidence="2" id="KW-1185">Reference proteome</keyword>
<protein>
    <submittedName>
        <fullName evidence="1">IAA-amino acid hydrolase</fullName>
    </submittedName>
</protein>
<keyword evidence="1" id="KW-0378">Hydrolase</keyword>
<proteinExistence type="predicted"/>
<dbReference type="Proteomes" id="UP000199208">
    <property type="component" value="Unassembled WGS sequence"/>
</dbReference>
<dbReference type="Gene3D" id="3.40.630.10">
    <property type="entry name" value="Zn peptidases"/>
    <property type="match status" value="1"/>
</dbReference>
<dbReference type="EMBL" id="FMWL01000032">
    <property type="protein sequence ID" value="SCZ82053.1"/>
    <property type="molecule type" value="Genomic_DNA"/>
</dbReference>
<gene>
    <name evidence="1" type="ORF">SAMN03080599_03309</name>
</gene>
<evidence type="ECO:0000313" key="2">
    <source>
        <dbReference type="Proteomes" id="UP000199208"/>
    </source>
</evidence>
<dbReference type="OrthoDB" id="9776731at2"/>
<dbReference type="PANTHER" id="PTHR11014">
    <property type="entry name" value="PEPTIDASE M20 FAMILY MEMBER"/>
    <property type="match status" value="1"/>
</dbReference>
<name>A0A1G5S6X1_9FIRM</name>
<organism evidence="1 2">
    <name type="scientific">Acidaminobacter hydrogenoformans DSM 2784</name>
    <dbReference type="NCBI Taxonomy" id="1120920"/>
    <lineage>
        <taxon>Bacteria</taxon>
        <taxon>Bacillati</taxon>
        <taxon>Bacillota</taxon>
        <taxon>Clostridia</taxon>
        <taxon>Peptostreptococcales</taxon>
        <taxon>Acidaminobacteraceae</taxon>
        <taxon>Acidaminobacter</taxon>
    </lineage>
</organism>
<dbReference type="AlphaFoldDB" id="A0A1G5S6X1"/>
<dbReference type="PANTHER" id="PTHR11014:SF63">
    <property type="entry name" value="METALLOPEPTIDASE, PUTATIVE (AFU_ORTHOLOGUE AFUA_6G09600)-RELATED"/>
    <property type="match status" value="1"/>
</dbReference>